<comment type="caution">
    <text evidence="1">The sequence shown here is derived from an EMBL/GenBank/DDBJ whole genome shotgun (WGS) entry which is preliminary data.</text>
</comment>
<keyword evidence="2" id="KW-1185">Reference proteome</keyword>
<accession>A0A391NX94</accession>
<evidence type="ECO:0000313" key="2">
    <source>
        <dbReference type="Proteomes" id="UP000265618"/>
    </source>
</evidence>
<feature type="non-terminal residue" evidence="1">
    <location>
        <position position="1"/>
    </location>
</feature>
<gene>
    <name evidence="1" type="ORF">KIPB_016415</name>
</gene>
<evidence type="ECO:0000313" key="1">
    <source>
        <dbReference type="EMBL" id="GCA65160.1"/>
    </source>
</evidence>
<organism evidence="1 2">
    <name type="scientific">Kipferlia bialata</name>
    <dbReference type="NCBI Taxonomy" id="797122"/>
    <lineage>
        <taxon>Eukaryota</taxon>
        <taxon>Metamonada</taxon>
        <taxon>Carpediemonas-like organisms</taxon>
        <taxon>Kipferlia</taxon>
    </lineage>
</organism>
<name>A0A391NX94_9EUKA</name>
<dbReference type="AlphaFoldDB" id="A0A391NX94"/>
<dbReference type="Proteomes" id="UP000265618">
    <property type="component" value="Unassembled WGS sequence"/>
</dbReference>
<protein>
    <submittedName>
        <fullName evidence="1">Uncharacterized protein</fullName>
    </submittedName>
</protein>
<dbReference type="EMBL" id="BDIP01010008">
    <property type="protein sequence ID" value="GCA65160.1"/>
    <property type="molecule type" value="Genomic_DNA"/>
</dbReference>
<proteinExistence type="predicted"/>
<reference evidence="1 2" key="1">
    <citation type="journal article" date="2018" name="PLoS ONE">
        <title>The draft genome of Kipferlia bialata reveals reductive genome evolution in fornicate parasites.</title>
        <authorList>
            <person name="Tanifuji G."/>
            <person name="Takabayashi S."/>
            <person name="Kume K."/>
            <person name="Takagi M."/>
            <person name="Nakayama T."/>
            <person name="Kamikawa R."/>
            <person name="Inagaki Y."/>
            <person name="Hashimoto T."/>
        </authorList>
    </citation>
    <scope>NUCLEOTIDE SEQUENCE [LARGE SCALE GENOMIC DNA]</scope>
    <source>
        <strain evidence="1">NY0173</strain>
    </source>
</reference>
<sequence>CAAQLRVPPPSGTLYAQADAVSDILRGICRGRERRYHQRFFPLIATAFRLAAHITPDPVALCTFIETLGSMPEPALPRAYRSSGVSAPPMYQTAVLCLACLFGSDAIKGYQGPIPTDAMEATLLALSLCDSAREAVMIHLYVNALDTQRIFKGGHDTVLKGISYLNMLDTCTAEDVAGLVPPMVEFMI</sequence>
<feature type="non-terminal residue" evidence="1">
    <location>
        <position position="188"/>
    </location>
</feature>